<proteinExistence type="predicted"/>
<dbReference type="GO" id="GO:0008420">
    <property type="term" value="F:RNA polymerase II CTD heptapeptide repeat phosphatase activity"/>
    <property type="evidence" value="ECO:0007669"/>
    <property type="project" value="InterPro"/>
</dbReference>
<feature type="domain" description="FCP1 homology" evidence="10">
    <location>
        <begin position="137"/>
        <end position="388"/>
    </location>
</feature>
<reference evidence="11" key="1">
    <citation type="submission" date="2023-07" db="EMBL/GenBank/DDBJ databases">
        <title>A chromosome-level genome assembly of Lolium multiflorum.</title>
        <authorList>
            <person name="Chen Y."/>
            <person name="Copetti D."/>
            <person name="Kolliker R."/>
            <person name="Studer B."/>
        </authorList>
    </citation>
    <scope>NUCLEOTIDE SEQUENCE</scope>
    <source>
        <strain evidence="11">02402/16</strain>
        <tissue evidence="11">Leaf</tissue>
    </source>
</reference>
<dbReference type="InterPro" id="IPR036412">
    <property type="entry name" value="HAD-like_sf"/>
</dbReference>
<dbReference type="FunFam" id="3.40.50.1000:FF:000035">
    <property type="entry name" value="RNA polymerase II C-terminal domain phosphatase-like 1"/>
    <property type="match status" value="1"/>
</dbReference>
<evidence type="ECO:0000256" key="5">
    <source>
        <dbReference type="ARBA" id="ARBA00047761"/>
    </source>
</evidence>
<evidence type="ECO:0000256" key="4">
    <source>
        <dbReference type="ARBA" id="ARBA00023242"/>
    </source>
</evidence>
<keyword evidence="7" id="KW-0694">RNA-binding</keyword>
<dbReference type="SUPFAM" id="SSF54768">
    <property type="entry name" value="dsRNA-binding domain-like"/>
    <property type="match status" value="2"/>
</dbReference>
<dbReference type="InterPro" id="IPR023214">
    <property type="entry name" value="HAD_sf"/>
</dbReference>
<evidence type="ECO:0000256" key="8">
    <source>
        <dbReference type="SAM" id="MobiDB-lite"/>
    </source>
</evidence>
<dbReference type="EC" id="3.1.3.16" evidence="2"/>
<evidence type="ECO:0000259" key="9">
    <source>
        <dbReference type="PROSITE" id="PS50137"/>
    </source>
</evidence>
<sequence>MIKAAVYFGHISIGEVELWPKGETNLAAAPWVREIRVDRLSPPSERCPPLAVLQTVSPSGRCLVMESRPTAPTDEPPTPLVSMHTACLRDNKTAVFPLGAEEIHLVAMKPKSNLPNHACFWGYKVPLGLYTSCLSMLNLRCLGIVFDLDETLVVANTTRSFEDRIDAIQRKLSNESDPQRISGMLAEIKRYQDDRSMLKQYIESDQVTDGGKVYKAQSEVVPPLADSHQPMIRPIIRLQEKSIIFTRINPSIRDTSVLVRLRPAWDDLRSYLIARGRKRFEVYVCTMAERDYALEMWRLLDPDSRLINSVQLPHRLVCVKSGSSKSLLNVFRDGSCHPGMALVIDDRLKVWDEKDQCRVHVVPAFSPYYAPQAEANFPIPVLCVARNVACNVRGGFFKEFDEGLLPWISEVHFEDELNDVPSAPDVGNYLISEDENAAISNVNKDPLAFDGMADAEVKRRMKEAVSSVQALDPMTTNVDMMSVAANQQFIPSSSIPIAPPPGMVPLNNDQDHQPPSISWPVAQSGPGDTLQGSPAREEGEVPESELDPDTRRRLLILQHGQDTRDPSPPFPAEPSVQVSVPQVQSQGNWFPVQDEMNPRNLNRTSTGFHSESDAVHSDKNQPPHQSYLPAGDNPISSDRLNYQNQRYPSQPPHSEDHHMLQNQAPTTYRSFSGDGMATQHFHPGHRSSQMESGRQFGHYTETSGAVLEGIAAKCGFKVEYQSTLCDSAELRFSIQIWIIGEKVGEGMGRTRKEAQRQAANMSLRNLADKFLSFDPDKLTIPKDNGFCSNTTSFKYTGSSRDDMLPVASTSDESRYMHERVYNSAKSASSVAALKELCTAEGYNLVFQAQPPPSDSSTRKEVHAQIEIDGQILGKGVGATWEEAKLQAADGALKTLKYMLSQLAQKRSASPRSFASNFSKRFKPDFQPTGDGCEGKKQLYTPVLSCSRFRLLLASLSFPKLIPTVFTDNELLTHGVRMLNNHRGSRHLQDLNRVNAQSTRTSCPANQQPEIETESMYTPGFFCTFLYGKTLDYE</sequence>
<feature type="compositionally biased region" description="Basic and acidic residues" evidence="8">
    <location>
        <begin position="610"/>
        <end position="621"/>
    </location>
</feature>
<dbReference type="GO" id="GO:0005634">
    <property type="term" value="C:nucleus"/>
    <property type="evidence" value="ECO:0007669"/>
    <property type="project" value="UniProtKB-SubCell"/>
</dbReference>
<name>A0AAD8TI66_LOLMU</name>
<evidence type="ECO:0000256" key="6">
    <source>
        <dbReference type="ARBA" id="ARBA00048336"/>
    </source>
</evidence>
<dbReference type="InterPro" id="IPR039189">
    <property type="entry name" value="Fcp1"/>
</dbReference>
<comment type="catalytic activity">
    <reaction evidence="5">
        <text>O-phospho-L-seryl-[protein] + H2O = L-seryl-[protein] + phosphate</text>
        <dbReference type="Rhea" id="RHEA:20629"/>
        <dbReference type="Rhea" id="RHEA-COMP:9863"/>
        <dbReference type="Rhea" id="RHEA-COMP:11604"/>
        <dbReference type="ChEBI" id="CHEBI:15377"/>
        <dbReference type="ChEBI" id="CHEBI:29999"/>
        <dbReference type="ChEBI" id="CHEBI:43474"/>
        <dbReference type="ChEBI" id="CHEBI:83421"/>
        <dbReference type="EC" id="3.1.3.16"/>
    </reaction>
</comment>
<dbReference type="InterPro" id="IPR004274">
    <property type="entry name" value="FCP1_dom"/>
</dbReference>
<dbReference type="GO" id="GO:0003723">
    <property type="term" value="F:RNA binding"/>
    <property type="evidence" value="ECO:0007669"/>
    <property type="project" value="UniProtKB-UniRule"/>
</dbReference>
<feature type="compositionally biased region" description="Polar residues" evidence="8">
    <location>
        <begin position="599"/>
        <end position="609"/>
    </location>
</feature>
<feature type="compositionally biased region" description="Low complexity" evidence="8">
    <location>
        <begin position="574"/>
        <end position="586"/>
    </location>
</feature>
<dbReference type="Gene3D" id="3.40.50.1000">
    <property type="entry name" value="HAD superfamily/HAD-like"/>
    <property type="match status" value="1"/>
</dbReference>
<feature type="domain" description="DRBM" evidence="9">
    <location>
        <begin position="731"/>
        <end position="768"/>
    </location>
</feature>
<dbReference type="Pfam" id="PF00035">
    <property type="entry name" value="dsrm"/>
    <property type="match status" value="1"/>
</dbReference>
<dbReference type="PROSITE" id="PS50137">
    <property type="entry name" value="DS_RBD"/>
    <property type="match status" value="2"/>
</dbReference>
<feature type="domain" description="DRBM" evidence="9">
    <location>
        <begin position="828"/>
        <end position="897"/>
    </location>
</feature>
<dbReference type="CDD" id="cd07521">
    <property type="entry name" value="HAD_FCP1-like"/>
    <property type="match status" value="1"/>
</dbReference>
<dbReference type="Proteomes" id="UP001231189">
    <property type="component" value="Unassembled WGS sequence"/>
</dbReference>
<dbReference type="Gene3D" id="3.30.160.20">
    <property type="match status" value="2"/>
</dbReference>
<evidence type="ECO:0000256" key="7">
    <source>
        <dbReference type="PROSITE-ProRule" id="PRU00266"/>
    </source>
</evidence>
<evidence type="ECO:0000256" key="1">
    <source>
        <dbReference type="ARBA" id="ARBA00004123"/>
    </source>
</evidence>
<dbReference type="PANTHER" id="PTHR23081">
    <property type="entry name" value="RNA POLYMERASE II CTD PHOSPHATASE"/>
    <property type="match status" value="1"/>
</dbReference>
<dbReference type="SMART" id="SM00577">
    <property type="entry name" value="CPDc"/>
    <property type="match status" value="1"/>
</dbReference>
<keyword evidence="12" id="KW-1185">Reference proteome</keyword>
<dbReference type="SUPFAM" id="SSF56784">
    <property type="entry name" value="HAD-like"/>
    <property type="match status" value="1"/>
</dbReference>
<evidence type="ECO:0000256" key="2">
    <source>
        <dbReference type="ARBA" id="ARBA00013081"/>
    </source>
</evidence>
<accession>A0AAD8TI66</accession>
<dbReference type="AlphaFoldDB" id="A0AAD8TI66"/>
<keyword evidence="4" id="KW-0539">Nucleus</keyword>
<dbReference type="PROSITE" id="PS50969">
    <property type="entry name" value="FCP1"/>
    <property type="match status" value="1"/>
</dbReference>
<evidence type="ECO:0000256" key="3">
    <source>
        <dbReference type="ARBA" id="ARBA00022801"/>
    </source>
</evidence>
<dbReference type="InterPro" id="IPR014720">
    <property type="entry name" value="dsRBD_dom"/>
</dbReference>
<evidence type="ECO:0000313" key="11">
    <source>
        <dbReference type="EMBL" id="KAK1682147.1"/>
    </source>
</evidence>
<evidence type="ECO:0000259" key="10">
    <source>
        <dbReference type="PROSITE" id="PS50969"/>
    </source>
</evidence>
<protein>
    <recommendedName>
        <fullName evidence="2">protein-serine/threonine phosphatase</fullName>
        <ecNumber evidence="2">3.1.3.16</ecNumber>
    </recommendedName>
</protein>
<comment type="caution">
    <text evidence="11">The sequence shown here is derived from an EMBL/GenBank/DDBJ whole genome shotgun (WGS) entry which is preliminary data.</text>
</comment>
<comment type="catalytic activity">
    <reaction evidence="6">
        <text>O-phospho-L-threonyl-[protein] + H2O = L-threonyl-[protein] + phosphate</text>
        <dbReference type="Rhea" id="RHEA:47004"/>
        <dbReference type="Rhea" id="RHEA-COMP:11060"/>
        <dbReference type="Rhea" id="RHEA-COMP:11605"/>
        <dbReference type="ChEBI" id="CHEBI:15377"/>
        <dbReference type="ChEBI" id="CHEBI:30013"/>
        <dbReference type="ChEBI" id="CHEBI:43474"/>
        <dbReference type="ChEBI" id="CHEBI:61977"/>
        <dbReference type="EC" id="3.1.3.16"/>
    </reaction>
</comment>
<organism evidence="11 12">
    <name type="scientific">Lolium multiflorum</name>
    <name type="common">Italian ryegrass</name>
    <name type="synonym">Lolium perenne subsp. multiflorum</name>
    <dbReference type="NCBI Taxonomy" id="4521"/>
    <lineage>
        <taxon>Eukaryota</taxon>
        <taxon>Viridiplantae</taxon>
        <taxon>Streptophyta</taxon>
        <taxon>Embryophyta</taxon>
        <taxon>Tracheophyta</taxon>
        <taxon>Spermatophyta</taxon>
        <taxon>Magnoliopsida</taxon>
        <taxon>Liliopsida</taxon>
        <taxon>Poales</taxon>
        <taxon>Poaceae</taxon>
        <taxon>BOP clade</taxon>
        <taxon>Pooideae</taxon>
        <taxon>Poodae</taxon>
        <taxon>Poeae</taxon>
        <taxon>Poeae Chloroplast Group 2 (Poeae type)</taxon>
        <taxon>Loliodinae</taxon>
        <taxon>Loliinae</taxon>
        <taxon>Lolium</taxon>
    </lineage>
</organism>
<keyword evidence="3" id="KW-0378">Hydrolase</keyword>
<feature type="compositionally biased region" description="Polar residues" evidence="8">
    <location>
        <begin position="634"/>
        <end position="648"/>
    </location>
</feature>
<dbReference type="Pfam" id="PF03031">
    <property type="entry name" value="NIF"/>
    <property type="match status" value="1"/>
</dbReference>
<comment type="subcellular location">
    <subcellularLocation>
        <location evidence="1">Nucleus</location>
    </subcellularLocation>
</comment>
<gene>
    <name evidence="11" type="ORF">QYE76_042995</name>
</gene>
<dbReference type="EMBL" id="JAUUTY010000002">
    <property type="protein sequence ID" value="KAK1682147.1"/>
    <property type="molecule type" value="Genomic_DNA"/>
</dbReference>
<dbReference type="SMART" id="SM00358">
    <property type="entry name" value="DSRM"/>
    <property type="match status" value="2"/>
</dbReference>
<evidence type="ECO:0000313" key="12">
    <source>
        <dbReference type="Proteomes" id="UP001231189"/>
    </source>
</evidence>
<feature type="region of interest" description="Disordered" evidence="8">
    <location>
        <begin position="492"/>
        <end position="658"/>
    </location>
</feature>
<dbReference type="PANTHER" id="PTHR23081:SF34">
    <property type="entry name" value="PROTEIN-SERINE_THREONINE PHOSPHATASE"/>
    <property type="match status" value="1"/>
</dbReference>